<dbReference type="EMBL" id="JYBP01000003">
    <property type="protein sequence ID" value="KJE27904.1"/>
    <property type="molecule type" value="Genomic_DNA"/>
</dbReference>
<dbReference type="AlphaFoldDB" id="A0A0D8BV90"/>
<protein>
    <submittedName>
        <fullName evidence="2">ABC-2 transporter family protein</fullName>
    </submittedName>
</protein>
<feature type="transmembrane region" description="Helical" evidence="1">
    <location>
        <begin position="120"/>
        <end position="145"/>
    </location>
</feature>
<reference evidence="2 3" key="1">
    <citation type="submission" date="2015-01" db="EMBL/GenBank/DDBJ databases">
        <authorList>
            <person name="Filippidou S."/>
            <person name="Jeanneret N."/>
            <person name="Russel-Delif L."/>
            <person name="Junier T."/>
            <person name="Wunderlin T."/>
            <person name="Molina V."/>
            <person name="Johnson S.L."/>
            <person name="Davenport K.W."/>
            <person name="Chain P.S."/>
            <person name="Dorador C."/>
            <person name="Junier P."/>
        </authorList>
    </citation>
    <scope>NUCLEOTIDE SEQUENCE [LARGE SCALE GENOMIC DNA]</scope>
    <source>
        <strain evidence="2 3">Et7/4</strain>
    </source>
</reference>
<dbReference type="RefSeq" id="WP_044732426.1">
    <property type="nucleotide sequence ID" value="NZ_JYBP01000003.1"/>
</dbReference>
<organism evidence="2 3">
    <name type="scientific">Geobacillus kaustophilus</name>
    <dbReference type="NCBI Taxonomy" id="1462"/>
    <lineage>
        <taxon>Bacteria</taxon>
        <taxon>Bacillati</taxon>
        <taxon>Bacillota</taxon>
        <taxon>Bacilli</taxon>
        <taxon>Bacillales</taxon>
        <taxon>Anoxybacillaceae</taxon>
        <taxon>Geobacillus</taxon>
        <taxon>Geobacillus thermoleovorans group</taxon>
    </lineage>
</organism>
<dbReference type="Proteomes" id="UP000032522">
    <property type="component" value="Unassembled WGS sequence"/>
</dbReference>
<dbReference type="PATRIC" id="fig|1462.6.peg.3180"/>
<gene>
    <name evidence="2" type="ORF">LG52_2884</name>
</gene>
<keyword evidence="1" id="KW-0812">Transmembrane</keyword>
<dbReference type="OrthoDB" id="2961638at2"/>
<feature type="transmembrane region" description="Helical" evidence="1">
    <location>
        <begin position="267"/>
        <end position="286"/>
    </location>
</feature>
<feature type="transmembrane region" description="Helical" evidence="1">
    <location>
        <begin position="12"/>
        <end position="33"/>
    </location>
</feature>
<feature type="transmembrane region" description="Helical" evidence="1">
    <location>
        <begin position="77"/>
        <end position="95"/>
    </location>
</feature>
<feature type="transmembrane region" description="Helical" evidence="1">
    <location>
        <begin position="230"/>
        <end position="247"/>
    </location>
</feature>
<name>A0A0D8BV90_GEOKU</name>
<accession>A0A0D8BV90</accession>
<proteinExistence type="predicted"/>
<keyword evidence="1" id="KW-1133">Transmembrane helix</keyword>
<evidence type="ECO:0000313" key="3">
    <source>
        <dbReference type="Proteomes" id="UP000032522"/>
    </source>
</evidence>
<feature type="transmembrane region" description="Helical" evidence="1">
    <location>
        <begin position="190"/>
        <end position="218"/>
    </location>
</feature>
<evidence type="ECO:0000256" key="1">
    <source>
        <dbReference type="SAM" id="Phobius"/>
    </source>
</evidence>
<sequence>MYAELLKLLKNRNLYISAACLLLLVIGAVVLGVKDYRENVQLLQRIYHHDPNVFALTSPHLEWVGLGGYRFNVLSSLYYFLFPLLLSIPLVDSIYRERKSGNVHYQLTRMGRNVYYRRKFLFAYISAFLLFLLPLVLGVVLVNLLTNHWDYSSFSQAYRQLVNGTLPLPDNSFEGEKKHLFSPLLEISPYWYVLAYYVMGGLFAGGYVCLGLGFSFLLKNRYLITLMPQIIYMVCWAALTITSQLGWDPFNFLIPSQPVEGLSYWKIVIVFVLQLLIAVGVFSYGVKKSEDVL</sequence>
<keyword evidence="1" id="KW-0472">Membrane</keyword>
<evidence type="ECO:0000313" key="2">
    <source>
        <dbReference type="EMBL" id="KJE27904.1"/>
    </source>
</evidence>
<comment type="caution">
    <text evidence="2">The sequence shown here is derived from an EMBL/GenBank/DDBJ whole genome shotgun (WGS) entry which is preliminary data.</text>
</comment>